<feature type="transmembrane region" description="Helical" evidence="1">
    <location>
        <begin position="34"/>
        <end position="50"/>
    </location>
</feature>
<keyword evidence="1" id="KW-1133">Transmembrane helix</keyword>
<evidence type="ECO:0000313" key="3">
    <source>
        <dbReference type="Proteomes" id="UP001062263"/>
    </source>
</evidence>
<evidence type="ECO:0000313" key="2">
    <source>
        <dbReference type="EMBL" id="BDL43939.1"/>
    </source>
</evidence>
<name>A0ABN6QHB6_9BACT</name>
<protein>
    <recommendedName>
        <fullName evidence="4">DUF3096 domain-containing protein</fullName>
    </recommendedName>
</protein>
<dbReference type="EMBL" id="AP025943">
    <property type="protein sequence ID" value="BDL43939.1"/>
    <property type="molecule type" value="Genomic_DNA"/>
</dbReference>
<reference evidence="2" key="1">
    <citation type="submission" date="2022-06" db="EMBL/GenBank/DDBJ databases">
        <title>Akkermansia biwalacus sp. nov., an anaerobic mucin-degrading bacterium isolated from human intestine.</title>
        <authorList>
            <person name="Kobayashi Y."/>
            <person name="Inoue S."/>
            <person name="Kawahara T."/>
            <person name="Kohda N."/>
        </authorList>
    </citation>
    <scope>NUCLEOTIDE SEQUENCE</scope>
    <source>
        <strain evidence="2">WON2089</strain>
    </source>
</reference>
<gene>
    <name evidence="2" type="ORF">Abiwalacus_15130</name>
</gene>
<evidence type="ECO:0008006" key="4">
    <source>
        <dbReference type="Google" id="ProtNLM"/>
    </source>
</evidence>
<keyword evidence="1" id="KW-0472">Membrane</keyword>
<organism evidence="2 3">
    <name type="scientific">Akkermansia biwaensis</name>
    <dbReference type="NCBI Taxonomy" id="2946555"/>
    <lineage>
        <taxon>Bacteria</taxon>
        <taxon>Pseudomonadati</taxon>
        <taxon>Verrucomicrobiota</taxon>
        <taxon>Verrucomicrobiia</taxon>
        <taxon>Verrucomicrobiales</taxon>
        <taxon>Akkermansiaceae</taxon>
        <taxon>Akkermansia</taxon>
    </lineage>
</organism>
<dbReference type="Proteomes" id="UP001062263">
    <property type="component" value="Chromosome"/>
</dbReference>
<evidence type="ECO:0000256" key="1">
    <source>
        <dbReference type="SAM" id="Phobius"/>
    </source>
</evidence>
<proteinExistence type="predicted"/>
<accession>A0ABN6QHB6</accession>
<keyword evidence="1" id="KW-0812">Transmembrane</keyword>
<keyword evidence="3" id="KW-1185">Reference proteome</keyword>
<sequence length="52" mass="5505">MNMKDLLIALVVLVLLCLLGPVVVGILSALVAVAPYLLAVLLILGTIAFFRK</sequence>